<dbReference type="AlphaFoldDB" id="A0A812PJW7"/>
<name>A0A812PJW7_9DINO</name>
<organism evidence="2 3">
    <name type="scientific">Symbiodinium natans</name>
    <dbReference type="NCBI Taxonomy" id="878477"/>
    <lineage>
        <taxon>Eukaryota</taxon>
        <taxon>Sar</taxon>
        <taxon>Alveolata</taxon>
        <taxon>Dinophyceae</taxon>
        <taxon>Suessiales</taxon>
        <taxon>Symbiodiniaceae</taxon>
        <taxon>Symbiodinium</taxon>
    </lineage>
</organism>
<proteinExistence type="predicted"/>
<gene>
    <name evidence="2" type="ORF">SNAT2548_LOCUS18971</name>
</gene>
<evidence type="ECO:0000256" key="1">
    <source>
        <dbReference type="SAM" id="SignalP"/>
    </source>
</evidence>
<keyword evidence="3" id="KW-1185">Reference proteome</keyword>
<sequence length="911" mass="103490">MALCKAWLWLLVLGISGCLAVRIPWSTVRKNSPTGWQPEPLEFLSDLHSNPFIFPFEQCFPPESPATFVRCCNAHRRHQLPNRDCWGRPLLQGAQAKYLQSLHKLRQSEPLQKGGDAQSEADWILQEVSRHCSSGECHQQHAPYNSLQFLEELSRSFFNLLQVTDLEQDARLEHPGPAEYKRWRSWQNRSLTNPLDCCGLEIETLARSPVLRPRPFLDEYYEQKWPPALTEMNRVERDLFSCQGVLVEIALHELVVLYIHSGSPAFILRERKSLPPRARRRYLKWSERCAYHYSKFDRLRFWAQSLLDFTTSRVQVEPRQDQLFVDVLPANSTVYPEGRAAVKQFGILVSCTQQTQAFCRLPVGLWQCYARKHSHNTEVWYREQIFDFNSAAALRCFLGSRPTGSAREQGVEFTGLDRGDNETRSFYSWRTSFNSLPFSSMCLLYHEALHDKWRTKRMAADVFAGYEWHLLVDGGDVTVGPDCFNENLEKMISTVPDEASIVVKDPSELEDSNGGVVLVRRSPLGKLFLDLMLDKISWPMQLIGSGCYFDQPSMNEALLEILAWETGAEYNSDCLPHMFIEPVGDGHFQCNYLAHLLCFKSHLRRMAGPFGNRSSRKVFFLPPHAAADMNFRPFGNVPDGAITDDLASFRWRPFLWHWVNYGAKRKVMLQHHGLAEDAEASLPPYPPHDQRKEASAWRKFSELEAQWCQRNLASSPSVFRKYDPIDYEEKIRMLVFVLPEPGPLSNCKRFTAGGDVMDKGQTKYSAKHNGLSPMQPDVEEELSSLLASEGGSVGSVREFGEAAFTRPRSCALGTSVVLLLLGFVGVWAHHSAPSALRSGALQSGASMLAEAPTAPTLKPWDCNTGFPIQLRGDISMQSWDLDTLDVPSGKYQRLASMKRIPNIIQLNACAT</sequence>
<dbReference type="EMBL" id="CAJNDS010002161">
    <property type="protein sequence ID" value="CAE7356375.1"/>
    <property type="molecule type" value="Genomic_DNA"/>
</dbReference>
<dbReference type="OrthoDB" id="411609at2759"/>
<evidence type="ECO:0000313" key="3">
    <source>
        <dbReference type="Proteomes" id="UP000604046"/>
    </source>
</evidence>
<feature type="signal peptide" evidence="1">
    <location>
        <begin position="1"/>
        <end position="20"/>
    </location>
</feature>
<feature type="chain" id="PRO_5032437983" evidence="1">
    <location>
        <begin position="21"/>
        <end position="911"/>
    </location>
</feature>
<comment type="caution">
    <text evidence="2">The sequence shown here is derived from an EMBL/GenBank/DDBJ whole genome shotgun (WGS) entry which is preliminary data.</text>
</comment>
<accession>A0A812PJW7</accession>
<evidence type="ECO:0000313" key="2">
    <source>
        <dbReference type="EMBL" id="CAE7356375.1"/>
    </source>
</evidence>
<dbReference type="Proteomes" id="UP000604046">
    <property type="component" value="Unassembled WGS sequence"/>
</dbReference>
<reference evidence="2" key="1">
    <citation type="submission" date="2021-02" db="EMBL/GenBank/DDBJ databases">
        <authorList>
            <person name="Dougan E. K."/>
            <person name="Rhodes N."/>
            <person name="Thang M."/>
            <person name="Chan C."/>
        </authorList>
    </citation>
    <scope>NUCLEOTIDE SEQUENCE</scope>
</reference>
<protein>
    <submittedName>
        <fullName evidence="2">Uncharacterized protein</fullName>
    </submittedName>
</protein>
<dbReference type="PROSITE" id="PS51257">
    <property type="entry name" value="PROKAR_LIPOPROTEIN"/>
    <property type="match status" value="1"/>
</dbReference>
<keyword evidence="1" id="KW-0732">Signal</keyword>